<feature type="non-terminal residue" evidence="2">
    <location>
        <position position="1"/>
    </location>
</feature>
<evidence type="ECO:0000313" key="3">
    <source>
        <dbReference type="Proteomes" id="UP001163846"/>
    </source>
</evidence>
<protein>
    <submittedName>
        <fullName evidence="2">Uncharacterized protein</fullName>
    </submittedName>
</protein>
<sequence>MRFFNTPAVIIALAAAAGLPLSVSACEGACITNTTNKYIEKYATPIKSLVDHTNHQLASQFNLPASTNCASHLEDAYAKVAYSYLENAIFPSYFHGKCQQHTVNGTLANPPGCPNPDCPVVCGTPGSMVHFFSVLRNITVKTHENIFSILTKQDSESFQDVKTCVIDAMPTKLCARSTAHTSRSISRLFGARFPRSMDVRYDLSPREKCIDDATFEKDLFDNLQVTTVQTWPELCDARKDYAKCSWENEMKAFILQFP</sequence>
<accession>A0AA38P9D0</accession>
<reference evidence="2" key="1">
    <citation type="submission" date="2022-08" db="EMBL/GenBank/DDBJ databases">
        <authorList>
            <consortium name="DOE Joint Genome Institute"/>
            <person name="Min B."/>
            <person name="Riley R."/>
            <person name="Sierra-Patev S."/>
            <person name="Naranjo-Ortiz M."/>
            <person name="Looney B."/>
            <person name="Konkel Z."/>
            <person name="Slot J.C."/>
            <person name="Sakamoto Y."/>
            <person name="Steenwyk J.L."/>
            <person name="Rokas A."/>
            <person name="Carro J."/>
            <person name="Camarero S."/>
            <person name="Ferreira P."/>
            <person name="Molpeceres G."/>
            <person name="Ruiz-Duenas F.J."/>
            <person name="Serrano A."/>
            <person name="Henrissat B."/>
            <person name="Drula E."/>
            <person name="Hughes K.W."/>
            <person name="Mata J.L."/>
            <person name="Ishikawa N.K."/>
            <person name="Vargas-Isla R."/>
            <person name="Ushijima S."/>
            <person name="Smith C.A."/>
            <person name="Ahrendt S."/>
            <person name="Andreopoulos W."/>
            <person name="He G."/>
            <person name="Labutti K."/>
            <person name="Lipzen A."/>
            <person name="Ng V."/>
            <person name="Sandor L."/>
            <person name="Barry K."/>
            <person name="Martinez A.T."/>
            <person name="Xiao Y."/>
            <person name="Gibbons J.G."/>
            <person name="Terashima K."/>
            <person name="Hibbett D.S."/>
            <person name="Grigoriev I.V."/>
        </authorList>
    </citation>
    <scope>NUCLEOTIDE SEQUENCE</scope>
    <source>
        <strain evidence="2">TFB9207</strain>
    </source>
</reference>
<dbReference type="PROSITE" id="PS51257">
    <property type="entry name" value="PROKAR_LIPOPROTEIN"/>
    <property type="match status" value="1"/>
</dbReference>
<dbReference type="Proteomes" id="UP001163846">
    <property type="component" value="Unassembled WGS sequence"/>
</dbReference>
<comment type="caution">
    <text evidence="2">The sequence shown here is derived from an EMBL/GenBank/DDBJ whole genome shotgun (WGS) entry which is preliminary data.</text>
</comment>
<feature type="signal peptide" evidence="1">
    <location>
        <begin position="1"/>
        <end position="25"/>
    </location>
</feature>
<keyword evidence="1" id="KW-0732">Signal</keyword>
<keyword evidence="3" id="KW-1185">Reference proteome</keyword>
<name>A0AA38P9D0_9AGAR</name>
<dbReference type="EMBL" id="MU806167">
    <property type="protein sequence ID" value="KAJ3838713.1"/>
    <property type="molecule type" value="Genomic_DNA"/>
</dbReference>
<evidence type="ECO:0000256" key="1">
    <source>
        <dbReference type="SAM" id="SignalP"/>
    </source>
</evidence>
<dbReference type="AlphaFoldDB" id="A0AA38P9D0"/>
<evidence type="ECO:0000313" key="2">
    <source>
        <dbReference type="EMBL" id="KAJ3838713.1"/>
    </source>
</evidence>
<proteinExistence type="predicted"/>
<organism evidence="2 3">
    <name type="scientific">Lentinula raphanica</name>
    <dbReference type="NCBI Taxonomy" id="153919"/>
    <lineage>
        <taxon>Eukaryota</taxon>
        <taxon>Fungi</taxon>
        <taxon>Dikarya</taxon>
        <taxon>Basidiomycota</taxon>
        <taxon>Agaricomycotina</taxon>
        <taxon>Agaricomycetes</taxon>
        <taxon>Agaricomycetidae</taxon>
        <taxon>Agaricales</taxon>
        <taxon>Marasmiineae</taxon>
        <taxon>Omphalotaceae</taxon>
        <taxon>Lentinula</taxon>
    </lineage>
</organism>
<feature type="chain" id="PRO_5041387014" evidence="1">
    <location>
        <begin position="26"/>
        <end position="258"/>
    </location>
</feature>
<gene>
    <name evidence="2" type="ORF">F5878DRAFT_561902</name>
</gene>